<evidence type="ECO:0000256" key="8">
    <source>
        <dbReference type="ARBA" id="ARBA00022759"/>
    </source>
</evidence>
<keyword evidence="5" id="KW-0819">tRNA processing</keyword>
<evidence type="ECO:0000313" key="14">
    <source>
        <dbReference type="Proteomes" id="UP000285405"/>
    </source>
</evidence>
<dbReference type="GO" id="GO:0042781">
    <property type="term" value="F:3'-tRNA processing endoribonuclease activity"/>
    <property type="evidence" value="ECO:0007669"/>
    <property type="project" value="UniProtKB-EC"/>
</dbReference>
<dbReference type="Gene3D" id="3.60.15.10">
    <property type="entry name" value="Ribonuclease Z/Hydroxyacylglutathione hydrolase-like"/>
    <property type="match status" value="3"/>
</dbReference>
<dbReference type="SUPFAM" id="SSF56281">
    <property type="entry name" value="Metallo-hydrolase/oxidoreductase"/>
    <property type="match status" value="2"/>
</dbReference>
<feature type="domain" description="Metallo-beta-lactamase" evidence="12">
    <location>
        <begin position="657"/>
        <end position="855"/>
    </location>
</feature>
<evidence type="ECO:0000256" key="9">
    <source>
        <dbReference type="ARBA" id="ARBA00022801"/>
    </source>
</evidence>
<dbReference type="InterPro" id="IPR001279">
    <property type="entry name" value="Metallo-B-lactamas"/>
</dbReference>
<evidence type="ECO:0000256" key="2">
    <source>
        <dbReference type="ARBA" id="ARBA00001947"/>
    </source>
</evidence>
<keyword evidence="6" id="KW-0540">Nuclease</keyword>
<dbReference type="GO" id="GO:1990180">
    <property type="term" value="P:mitochondrial tRNA 3'-end processing"/>
    <property type="evidence" value="ECO:0007669"/>
    <property type="project" value="TreeGrafter"/>
</dbReference>
<comment type="cofactor">
    <cofactor evidence="2">
        <name>Zn(2+)</name>
        <dbReference type="ChEBI" id="CHEBI:29105"/>
    </cofactor>
</comment>
<keyword evidence="8" id="KW-0255">Endonuclease</keyword>
<protein>
    <recommendedName>
        <fullName evidence="4">ribonuclease Z</fullName>
        <ecNumber evidence="4">3.1.26.11</ecNumber>
    </recommendedName>
</protein>
<evidence type="ECO:0000256" key="10">
    <source>
        <dbReference type="ARBA" id="ARBA00022833"/>
    </source>
</evidence>
<name>A0A420HJP1_9PEZI</name>
<comment type="catalytic activity">
    <reaction evidence="1">
        <text>Endonucleolytic cleavage of RNA, removing extra 3' nucleotides from tRNA precursor, generating 3' termini of tRNAs. A 3'-hydroxy group is left at the tRNA terminus and a 5'-phosphoryl group is left at the trailer molecule.</text>
        <dbReference type="EC" id="3.1.26.11"/>
    </reaction>
</comment>
<dbReference type="GO" id="GO:0005739">
    <property type="term" value="C:mitochondrion"/>
    <property type="evidence" value="ECO:0007669"/>
    <property type="project" value="TreeGrafter"/>
</dbReference>
<keyword evidence="10" id="KW-0862">Zinc</keyword>
<dbReference type="InterPro" id="IPR027794">
    <property type="entry name" value="tRNase_Z_dom"/>
</dbReference>
<evidence type="ECO:0000256" key="3">
    <source>
        <dbReference type="ARBA" id="ARBA00007823"/>
    </source>
</evidence>
<dbReference type="AlphaFoldDB" id="A0A420HJP1"/>
<evidence type="ECO:0000259" key="12">
    <source>
        <dbReference type="SMART" id="SM00849"/>
    </source>
</evidence>
<gene>
    <name evidence="13" type="ORF">GcC1_188017</name>
</gene>
<evidence type="ECO:0000256" key="1">
    <source>
        <dbReference type="ARBA" id="ARBA00000402"/>
    </source>
</evidence>
<evidence type="ECO:0000256" key="11">
    <source>
        <dbReference type="SAM" id="MobiDB-lite"/>
    </source>
</evidence>
<dbReference type="InterPro" id="IPR036866">
    <property type="entry name" value="RibonucZ/Hydroxyglut_hydro"/>
</dbReference>
<evidence type="ECO:0000256" key="7">
    <source>
        <dbReference type="ARBA" id="ARBA00022723"/>
    </source>
</evidence>
<organism evidence="13 14">
    <name type="scientific">Golovinomyces cichoracearum</name>
    <dbReference type="NCBI Taxonomy" id="62708"/>
    <lineage>
        <taxon>Eukaryota</taxon>
        <taxon>Fungi</taxon>
        <taxon>Dikarya</taxon>
        <taxon>Ascomycota</taxon>
        <taxon>Pezizomycotina</taxon>
        <taxon>Leotiomycetes</taxon>
        <taxon>Erysiphales</taxon>
        <taxon>Erysiphaceae</taxon>
        <taxon>Golovinomyces</taxon>
    </lineage>
</organism>
<dbReference type="PANTHER" id="PTHR12553">
    <property type="entry name" value="ZINC PHOSPHODIESTERASE ELAC PROTEIN 2"/>
    <property type="match status" value="1"/>
</dbReference>
<dbReference type="Pfam" id="PF13691">
    <property type="entry name" value="Lactamase_B_4"/>
    <property type="match status" value="1"/>
</dbReference>
<keyword evidence="7" id="KW-0479">Metal-binding</keyword>
<keyword evidence="9" id="KW-0378">Hydrolase</keyword>
<dbReference type="InterPro" id="IPR047151">
    <property type="entry name" value="RNZ2-like"/>
</dbReference>
<evidence type="ECO:0000256" key="6">
    <source>
        <dbReference type="ARBA" id="ARBA00022722"/>
    </source>
</evidence>
<dbReference type="Pfam" id="PF12706">
    <property type="entry name" value="Lactamase_B_2"/>
    <property type="match status" value="1"/>
</dbReference>
<dbReference type="OrthoDB" id="527344at2759"/>
<reference evidence="13 14" key="1">
    <citation type="journal article" date="2018" name="BMC Genomics">
        <title>Comparative genome analyses reveal sequence features reflecting distinct modes of host-adaptation between dicot and monocot powdery mildew.</title>
        <authorList>
            <person name="Wu Y."/>
            <person name="Ma X."/>
            <person name="Pan Z."/>
            <person name="Kale S.D."/>
            <person name="Song Y."/>
            <person name="King H."/>
            <person name="Zhang Q."/>
            <person name="Presley C."/>
            <person name="Deng X."/>
            <person name="Wei C.I."/>
            <person name="Xiao S."/>
        </authorList>
    </citation>
    <scope>NUCLEOTIDE SEQUENCE [LARGE SCALE GENOMIC DNA]</scope>
    <source>
        <strain evidence="13">UCSC1</strain>
    </source>
</reference>
<dbReference type="SMART" id="SM00849">
    <property type="entry name" value="Lactamase_B"/>
    <property type="match status" value="1"/>
</dbReference>
<dbReference type="Proteomes" id="UP000285405">
    <property type="component" value="Unassembled WGS sequence"/>
</dbReference>
<dbReference type="EC" id="3.1.26.11" evidence="4"/>
<feature type="region of interest" description="Disordered" evidence="11">
    <location>
        <begin position="199"/>
        <end position="225"/>
    </location>
</feature>
<evidence type="ECO:0000256" key="4">
    <source>
        <dbReference type="ARBA" id="ARBA00012477"/>
    </source>
</evidence>
<evidence type="ECO:0000313" key="13">
    <source>
        <dbReference type="EMBL" id="RKF57637.1"/>
    </source>
</evidence>
<sequence>MKPMSEVPRRNLYLRHQVTLMRTYSLPLVTRPLFSIDNKIRFKSDLSIRFKLSSFLASFVFHPARPIGREFHIQNLLRHHEQKYDVSFQSKKVLEVLQVATSLPSIDHCYNKMKSWAQIVTTPTADTPGTVILLHFDSKRYLVGNLAEGTQRASIQRKFGLIKTSDIFLTGTLSWGNAGGLLGMILTLADIRATSQDEKKAASQKESLKTKKMQPQEKNPGLTIHGGHNLTHFLATSRRFIFRKGMPISTNEFTVQRDNRKSDLDPCWRDENIKVWAMVIQAEDESIAKNEKKSFGMISDNTPTEREEDEFEMARKSVVSSMFDSTWRLDTLVKRKLSEVQLPATIFRRGENGKIQIYNGPTITEDSSVADLDVLVRNPWPGALVERLPSTTPSKSSTCYIIKNYPQRGKFNPQKAKELGVTPGPDFSRLTKGESIVTSTGTTVTPEMVLGKGKDGGGFAILELPHTSYIEPLLARKEWSSESVMLGVGVIFWILGPDVLNDPRIKEFMQKGKQFKHIVSSKDCCPNYLALESPAIAAIRLNILDSKHFPIPDFNNEIQIPSCQKTDFYEEAKCGMIVQLEPSIEIQYNSVVPLLNTSNVIRQSSNEVRKLAQIASKEVENPEYLCTLTKNQADIPSKDAEVITLGTGSSLPSKYRNVSATIVRVPGYGNYLFDCGENTLGQLKRVFGSEVSDVLRNLKAIWISHLHADHHLGTVSVIKAWNEETKEQDLIQKSKLIVASDIGMKNWLDEYAEVEDYGYDRVEPIVLGERSGLEFKPCIEQSLQVGFSSIKACRVEHCAGAMAVVFNFPNGFKIAYSGDCRPSDKFVKIGQGATLLIHEATFEDELQSDAIAKKHSTSSEALDIGKRMNARRILLTHFSQRYQKIPVMNDNQGKDQVAIVAFDYMKIKIEDFAKMEYFKPALMKLYEDKEDQ</sequence>
<evidence type="ECO:0000256" key="5">
    <source>
        <dbReference type="ARBA" id="ARBA00022694"/>
    </source>
</evidence>
<comment type="caution">
    <text evidence="13">The sequence shown here is derived from an EMBL/GenBank/DDBJ whole genome shotgun (WGS) entry which is preliminary data.</text>
</comment>
<dbReference type="EMBL" id="MCBR01018807">
    <property type="protein sequence ID" value="RKF57637.1"/>
    <property type="molecule type" value="Genomic_DNA"/>
</dbReference>
<dbReference type="CDD" id="cd07718">
    <property type="entry name" value="RNaseZ_ELAC1_ELAC2-C-term-like_MBL-fold"/>
    <property type="match status" value="1"/>
</dbReference>
<accession>A0A420HJP1</accession>
<comment type="similarity">
    <text evidence="3">Belongs to the RNase Z family.</text>
</comment>
<proteinExistence type="inferred from homology"/>
<dbReference type="GO" id="GO:0046872">
    <property type="term" value="F:metal ion binding"/>
    <property type="evidence" value="ECO:0007669"/>
    <property type="project" value="UniProtKB-KW"/>
</dbReference>
<dbReference type="PANTHER" id="PTHR12553:SF49">
    <property type="entry name" value="ZINC PHOSPHODIESTERASE ELAC PROTEIN 2"/>
    <property type="match status" value="1"/>
</dbReference>
<feature type="compositionally biased region" description="Basic and acidic residues" evidence="11">
    <location>
        <begin position="199"/>
        <end position="209"/>
    </location>
</feature>